<dbReference type="OrthoDB" id="9808671at2"/>
<evidence type="ECO:0000313" key="8">
    <source>
        <dbReference type="EMBL" id="EAR61243.1"/>
    </source>
</evidence>
<keyword evidence="4 7" id="KW-0812">Transmembrane</keyword>
<comment type="subcellular location">
    <subcellularLocation>
        <location evidence="1 7">Cell membrane</location>
        <topology evidence="1 7">Multi-pass membrane protein</topology>
    </subcellularLocation>
</comment>
<accession>A0A7U8GSE5</accession>
<dbReference type="HAMAP" id="MF_00672">
    <property type="entry name" value="UPF0761"/>
    <property type="match status" value="1"/>
</dbReference>
<evidence type="ECO:0000256" key="5">
    <source>
        <dbReference type="ARBA" id="ARBA00022989"/>
    </source>
</evidence>
<dbReference type="InterPro" id="IPR023679">
    <property type="entry name" value="UPF0761_bac"/>
</dbReference>
<proteinExistence type="inferred from homology"/>
<evidence type="ECO:0000256" key="3">
    <source>
        <dbReference type="ARBA" id="ARBA00022519"/>
    </source>
</evidence>
<dbReference type="AlphaFoldDB" id="A0A7U8GSE5"/>
<keyword evidence="6 7" id="KW-0472">Membrane</keyword>
<feature type="transmembrane region" description="Helical" evidence="7">
    <location>
        <begin position="175"/>
        <end position="193"/>
    </location>
</feature>
<evidence type="ECO:0000256" key="7">
    <source>
        <dbReference type="HAMAP-Rule" id="MF_00672"/>
    </source>
</evidence>
<dbReference type="NCBIfam" id="TIGR00765">
    <property type="entry name" value="yihY_not_rbn"/>
    <property type="match status" value="1"/>
</dbReference>
<keyword evidence="2 7" id="KW-1003">Cell membrane</keyword>
<dbReference type="InterPro" id="IPR017039">
    <property type="entry name" value="Virul_fac_BrkB"/>
</dbReference>
<dbReference type="Proteomes" id="UP000002171">
    <property type="component" value="Unassembled WGS sequence"/>
</dbReference>
<evidence type="ECO:0000256" key="2">
    <source>
        <dbReference type="ARBA" id="ARBA00022475"/>
    </source>
</evidence>
<feature type="transmembrane region" description="Helical" evidence="7">
    <location>
        <begin position="94"/>
        <end position="113"/>
    </location>
</feature>
<dbReference type="PANTHER" id="PTHR30213:SF0">
    <property type="entry name" value="UPF0761 MEMBRANE PROTEIN YIHY"/>
    <property type="match status" value="1"/>
</dbReference>
<evidence type="ECO:0000313" key="9">
    <source>
        <dbReference type="Proteomes" id="UP000002171"/>
    </source>
</evidence>
<evidence type="ECO:0000256" key="4">
    <source>
        <dbReference type="ARBA" id="ARBA00022692"/>
    </source>
</evidence>
<gene>
    <name evidence="8" type="ORF">MED92_10969</name>
</gene>
<dbReference type="GO" id="GO:0005886">
    <property type="term" value="C:plasma membrane"/>
    <property type="evidence" value="ECO:0007669"/>
    <property type="project" value="UniProtKB-SubCell"/>
</dbReference>
<feature type="transmembrane region" description="Helical" evidence="7">
    <location>
        <begin position="26"/>
        <end position="51"/>
    </location>
</feature>
<sequence length="420" mass="47140">MNELLNHRFVLFIRYLFRQFLKNQGILNAAALTYTTLFAVVPLMTVSYAMLAAVPSFQGVGQELQGWVFDNFVPATGQVVQDYLNEFSSQARKLTAVGVALLAVTSIMMMKNIEAAFNRIWRVTEPRKGLSSFLLYWAILSLGPILIGLGLVLTSYIASLPFINEATEVVGRARLLSLLPTILSAAAFTLMYIAVPNCRVPFKSALLGGVVVALLFETAKRSFTAFVTQFPSYELIYGAFAAVPLFLLWIFISWVIILMGAELTRTMAVYRPMDRSADVPHLYTVLAVIYRLWQGQKAGESLSDRLLLKEVETLDQGRWDSYHVLLMEGGIIKRTDQGEYLLCRDLGELSLLQLNDLLPWPTPKPSKIRTLTSWENSFNNMLSQLADFEEKVIGIKLEELFQNEQLDSKQQAEINGGVVK</sequence>
<evidence type="ECO:0000256" key="1">
    <source>
        <dbReference type="ARBA" id="ARBA00004651"/>
    </source>
</evidence>
<reference evidence="8 9" key="1">
    <citation type="submission" date="2006-02" db="EMBL/GenBank/DDBJ databases">
        <authorList>
            <person name="Pinhassi J."/>
            <person name="Pedros-Alio C."/>
            <person name="Ferriera S."/>
            <person name="Johnson J."/>
            <person name="Kravitz S."/>
            <person name="Halpern A."/>
            <person name="Remington K."/>
            <person name="Beeson K."/>
            <person name="Tran B."/>
            <person name="Rogers Y.-H."/>
            <person name="Friedman R."/>
            <person name="Venter J.C."/>
        </authorList>
    </citation>
    <scope>NUCLEOTIDE SEQUENCE [LARGE SCALE GENOMIC DNA]</scope>
    <source>
        <strain evidence="8 9">MED92</strain>
    </source>
</reference>
<keyword evidence="9" id="KW-1185">Reference proteome</keyword>
<keyword evidence="5 7" id="KW-1133">Transmembrane helix</keyword>
<evidence type="ECO:0000256" key="6">
    <source>
        <dbReference type="ARBA" id="ARBA00023136"/>
    </source>
</evidence>
<organism evidence="8 9">
    <name type="scientific">Neptuniibacter caesariensis</name>
    <dbReference type="NCBI Taxonomy" id="207954"/>
    <lineage>
        <taxon>Bacteria</taxon>
        <taxon>Pseudomonadati</taxon>
        <taxon>Pseudomonadota</taxon>
        <taxon>Gammaproteobacteria</taxon>
        <taxon>Oceanospirillales</taxon>
        <taxon>Oceanospirillaceae</taxon>
        <taxon>Neptuniibacter</taxon>
    </lineage>
</organism>
<dbReference type="RefSeq" id="WP_007019955.1">
    <property type="nucleotide sequence ID" value="NZ_CH724125.1"/>
</dbReference>
<comment type="similarity">
    <text evidence="7">Belongs to the UPF0761 family.</text>
</comment>
<name>A0A7U8GSE5_NEPCE</name>
<protein>
    <recommendedName>
        <fullName evidence="7">UPF0761 membrane protein MED92_10969</fullName>
    </recommendedName>
</protein>
<feature type="transmembrane region" description="Helical" evidence="7">
    <location>
        <begin position="200"/>
        <end position="216"/>
    </location>
</feature>
<feature type="transmembrane region" description="Helical" evidence="7">
    <location>
        <begin position="134"/>
        <end position="163"/>
    </location>
</feature>
<feature type="transmembrane region" description="Helical" evidence="7">
    <location>
        <begin position="236"/>
        <end position="261"/>
    </location>
</feature>
<dbReference type="EMBL" id="AAOW01000009">
    <property type="protein sequence ID" value="EAR61243.1"/>
    <property type="molecule type" value="Genomic_DNA"/>
</dbReference>
<dbReference type="PANTHER" id="PTHR30213">
    <property type="entry name" value="INNER MEMBRANE PROTEIN YHJD"/>
    <property type="match status" value="1"/>
</dbReference>
<dbReference type="Pfam" id="PF03631">
    <property type="entry name" value="Virul_fac_BrkB"/>
    <property type="match status" value="1"/>
</dbReference>
<keyword evidence="3" id="KW-0997">Cell inner membrane</keyword>
<comment type="caution">
    <text evidence="8">The sequence shown here is derived from an EMBL/GenBank/DDBJ whole genome shotgun (WGS) entry which is preliminary data.</text>
</comment>